<evidence type="ECO:0000256" key="1">
    <source>
        <dbReference type="ARBA" id="ARBA00009865"/>
    </source>
</evidence>
<evidence type="ECO:0000256" key="6">
    <source>
        <dbReference type="PIRSR" id="PIRSR606710-2"/>
    </source>
</evidence>
<evidence type="ECO:0000313" key="10">
    <source>
        <dbReference type="Proteomes" id="UP000028058"/>
    </source>
</evidence>
<dbReference type="InterPro" id="IPR006710">
    <property type="entry name" value="Glyco_hydro_43"/>
</dbReference>
<dbReference type="EMBL" id="JNAD02000001">
    <property type="protein sequence ID" value="RKM99461.1"/>
    <property type="molecule type" value="Genomic_DNA"/>
</dbReference>
<dbReference type="GO" id="GO:0005975">
    <property type="term" value="P:carbohydrate metabolic process"/>
    <property type="evidence" value="ECO:0007669"/>
    <property type="project" value="InterPro"/>
</dbReference>
<keyword evidence="2" id="KW-0732">Signal</keyword>
<organism evidence="9 10">
    <name type="scientific">Streptomyces xinghaiensis</name>
    <dbReference type="NCBI Taxonomy" id="1038928"/>
    <lineage>
        <taxon>Bacteria</taxon>
        <taxon>Bacillati</taxon>
        <taxon>Actinomycetota</taxon>
        <taxon>Actinomycetes</taxon>
        <taxon>Kitasatosporales</taxon>
        <taxon>Streptomycetaceae</taxon>
        <taxon>Streptomyces</taxon>
    </lineage>
</organism>
<dbReference type="CDD" id="cd18820">
    <property type="entry name" value="GH43_LbAraf43-like"/>
    <property type="match status" value="1"/>
</dbReference>
<feature type="domain" description="Ricin B lectin" evidence="8">
    <location>
        <begin position="572"/>
        <end position="628"/>
    </location>
</feature>
<gene>
    <name evidence="9" type="ORF">SFRA_001335</name>
</gene>
<dbReference type="Pfam" id="PF14200">
    <property type="entry name" value="RicinB_lectin_2"/>
    <property type="match status" value="2"/>
</dbReference>
<comment type="similarity">
    <text evidence="1">Belongs to the glycosyl hydrolase 43 family.</text>
</comment>
<comment type="caution">
    <text evidence="9">The sequence shown here is derived from an EMBL/GenBank/DDBJ whole genome shotgun (WGS) entry which is preliminary data.</text>
</comment>
<dbReference type="SUPFAM" id="SSF75005">
    <property type="entry name" value="Arabinanase/levansucrase/invertase"/>
    <property type="match status" value="1"/>
</dbReference>
<accession>A0A3R7F000</accession>
<sequence length="630" mass="67754">MTGRSGRTGPDRPGPGPPRPLRHRPHTCPTAVRRTAVGHSPRYGPRTHSGSTTPTPYRSVPPAHRHRHTAPRTDPPTDPQPPPVSEGIPVIRFIRSPHLTPPPRPRAGRRPRPHPRSRAATLAAALLALVLATAPQPATAEPAAARPAAAPGVTGTAAGSATPAAPAAEGRPYTNPVKAQKGADPWIRYHDGHYYMISTSWTSELTLRKSPTLAGLSTAPSVRVWSDTTASRCCNMWAPEMHYQGGRWYLYYTAGQGIEDYGPTQRLHVLESAGSDPMGPYAYKARITHPSLDGWLIDGSLMEQGGRLYMLASAFTDGGTQNLVIAPMSNPYTVSGAFRTFSTPTHAWERSGDPVNEGPEVLQRGGRTFVVYSASGCWTPDYKLGQLELTGSDPLSAASWTKKPEPVFQRSDANSVYGPGHNGFFTSPDGTENWIVYHANDDTGDGCSNARTARAQKFTWNADGTPRFGTPVRLGTTLPGPSGETAATPAAYTLVNRNSGKCLDVEDGSTADGANVRQWTCDGADAQRWRIEDLGDDTSRLVNVAGGKVLDTADCSAEDGAALRQWSWLDNTCQRFRLAVTDSGGWVRLINAASGKVADVADCSTADGADVRQWTWLDNACQQWQLRPVS</sequence>
<evidence type="ECO:0000313" key="9">
    <source>
        <dbReference type="EMBL" id="RKM99461.1"/>
    </source>
</evidence>
<dbReference type="PANTHER" id="PTHR43817">
    <property type="entry name" value="GLYCOSYL HYDROLASE"/>
    <property type="match status" value="1"/>
</dbReference>
<evidence type="ECO:0000256" key="2">
    <source>
        <dbReference type="ARBA" id="ARBA00022729"/>
    </source>
</evidence>
<dbReference type="CDD" id="cd00161">
    <property type="entry name" value="beta-trefoil_Ricin-like"/>
    <property type="match status" value="1"/>
</dbReference>
<keyword evidence="3 9" id="KW-0378">Hydrolase</keyword>
<feature type="domain" description="Ricin B lectin" evidence="8">
    <location>
        <begin position="490"/>
        <end position="566"/>
    </location>
</feature>
<feature type="active site" description="Proton acceptor" evidence="5">
    <location>
        <position position="184"/>
    </location>
</feature>
<keyword evidence="4" id="KW-0326">Glycosidase</keyword>
<dbReference type="InterPro" id="IPR000772">
    <property type="entry name" value="Ricin_B_lectin"/>
</dbReference>
<feature type="compositionally biased region" description="Basic residues" evidence="7">
    <location>
        <begin position="106"/>
        <end position="117"/>
    </location>
</feature>
<evidence type="ECO:0000259" key="8">
    <source>
        <dbReference type="Pfam" id="PF14200"/>
    </source>
</evidence>
<feature type="region of interest" description="Disordered" evidence="7">
    <location>
        <begin position="1"/>
        <end position="118"/>
    </location>
</feature>
<evidence type="ECO:0000256" key="7">
    <source>
        <dbReference type="SAM" id="MobiDB-lite"/>
    </source>
</evidence>
<feature type="site" description="Important for catalytic activity, responsible for pKa modulation of the active site Glu and correct orientation of both the proton donor and substrate" evidence="6">
    <location>
        <position position="298"/>
    </location>
</feature>
<dbReference type="PROSITE" id="PS50231">
    <property type="entry name" value="RICIN_B_LECTIN"/>
    <property type="match status" value="1"/>
</dbReference>
<evidence type="ECO:0000256" key="3">
    <source>
        <dbReference type="ARBA" id="ARBA00022801"/>
    </source>
</evidence>
<feature type="compositionally biased region" description="Pro residues" evidence="7">
    <location>
        <begin position="73"/>
        <end position="84"/>
    </location>
</feature>
<protein>
    <submittedName>
        <fullName evidence="9">Hydrolase</fullName>
    </submittedName>
</protein>
<evidence type="ECO:0000256" key="5">
    <source>
        <dbReference type="PIRSR" id="PIRSR606710-1"/>
    </source>
</evidence>
<feature type="active site" description="Proton donor" evidence="5">
    <location>
        <position position="357"/>
    </location>
</feature>
<dbReference type="OrthoDB" id="177947at2"/>
<evidence type="ECO:0000256" key="4">
    <source>
        <dbReference type="ARBA" id="ARBA00023295"/>
    </source>
</evidence>
<dbReference type="AlphaFoldDB" id="A0A3R7F000"/>
<keyword evidence="10" id="KW-1185">Reference proteome</keyword>
<feature type="compositionally biased region" description="Low complexity" evidence="7">
    <location>
        <begin position="142"/>
        <end position="168"/>
    </location>
</feature>
<reference evidence="9 10" key="1">
    <citation type="journal article" date="2014" name="Genome Announc.">
        <title>Draft Genome Sequence of Streptomyces fradiae ATCC 19609, a Strain Highly Sensitive to Antibiotics.</title>
        <authorList>
            <person name="Bekker O.B."/>
            <person name="Klimina K.M."/>
            <person name="Vatlin A.A."/>
            <person name="Zakharevich N.V."/>
            <person name="Kasianov A.S."/>
            <person name="Danilenko V.N."/>
        </authorList>
    </citation>
    <scope>NUCLEOTIDE SEQUENCE [LARGE SCALE GENOMIC DNA]</scope>
    <source>
        <strain evidence="9 10">ATCC 19609</strain>
    </source>
</reference>
<dbReference type="GO" id="GO:0004553">
    <property type="term" value="F:hydrolase activity, hydrolyzing O-glycosyl compounds"/>
    <property type="evidence" value="ECO:0007669"/>
    <property type="project" value="InterPro"/>
</dbReference>
<dbReference type="SUPFAM" id="SSF50370">
    <property type="entry name" value="Ricin B-like lectins"/>
    <property type="match status" value="1"/>
</dbReference>
<dbReference type="Gene3D" id="2.80.10.50">
    <property type="match status" value="2"/>
</dbReference>
<dbReference type="Pfam" id="PF04616">
    <property type="entry name" value="Glyco_hydro_43"/>
    <property type="match status" value="1"/>
</dbReference>
<dbReference type="InterPro" id="IPR035992">
    <property type="entry name" value="Ricin_B-like_lectins"/>
</dbReference>
<proteinExistence type="inferred from homology"/>
<dbReference type="InterPro" id="IPR023296">
    <property type="entry name" value="Glyco_hydro_beta-prop_sf"/>
</dbReference>
<dbReference type="Gene3D" id="2.115.10.20">
    <property type="entry name" value="Glycosyl hydrolase domain, family 43"/>
    <property type="match status" value="1"/>
</dbReference>
<feature type="region of interest" description="Disordered" evidence="7">
    <location>
        <begin position="142"/>
        <end position="179"/>
    </location>
</feature>
<name>A0A3R7F000_9ACTN</name>
<dbReference type="Proteomes" id="UP000028058">
    <property type="component" value="Unassembled WGS sequence"/>
</dbReference>
<dbReference type="PANTHER" id="PTHR43817:SF1">
    <property type="entry name" value="HYDROLASE, FAMILY 43, PUTATIVE (AFU_ORTHOLOGUE AFUA_3G01660)-RELATED"/>
    <property type="match status" value="1"/>
</dbReference>